<evidence type="ECO:0000256" key="2">
    <source>
        <dbReference type="SAM" id="MobiDB-lite"/>
    </source>
</evidence>
<feature type="transmembrane region" description="Helical" evidence="3">
    <location>
        <begin position="27"/>
        <end position="47"/>
    </location>
</feature>
<feature type="compositionally biased region" description="Low complexity" evidence="2">
    <location>
        <begin position="116"/>
        <end position="134"/>
    </location>
</feature>
<dbReference type="KEGG" id="psoj:PHYSODRAFT_312065"/>
<dbReference type="GO" id="GO:0005829">
    <property type="term" value="C:cytosol"/>
    <property type="evidence" value="ECO:0007669"/>
    <property type="project" value="TreeGrafter"/>
</dbReference>
<comment type="similarity">
    <text evidence="1">Belongs to the thioredoxin family.</text>
</comment>
<dbReference type="AlphaFoldDB" id="G4YYS0"/>
<accession>G4YYS0</accession>
<dbReference type="EMBL" id="JH159152">
    <property type="protein sequence ID" value="EGZ25748.1"/>
    <property type="molecule type" value="Genomic_DNA"/>
</dbReference>
<dbReference type="GeneID" id="20643455"/>
<keyword evidence="6" id="KW-1185">Reference proteome</keyword>
<dbReference type="RefSeq" id="XP_009521036.1">
    <property type="nucleotide sequence ID" value="XM_009522741.1"/>
</dbReference>
<organism evidence="5 6">
    <name type="scientific">Phytophthora sojae (strain P6497)</name>
    <name type="common">Soybean stem and root rot agent</name>
    <name type="synonym">Phytophthora megasperma f. sp. glycines</name>
    <dbReference type="NCBI Taxonomy" id="1094619"/>
    <lineage>
        <taxon>Eukaryota</taxon>
        <taxon>Sar</taxon>
        <taxon>Stramenopiles</taxon>
        <taxon>Oomycota</taxon>
        <taxon>Peronosporomycetes</taxon>
        <taxon>Peronosporales</taxon>
        <taxon>Peronosporaceae</taxon>
        <taxon>Phytophthora</taxon>
    </lineage>
</organism>
<dbReference type="InParanoid" id="G4YYS0"/>
<reference evidence="5 6" key="1">
    <citation type="journal article" date="2006" name="Science">
        <title>Phytophthora genome sequences uncover evolutionary origins and mechanisms of pathogenesis.</title>
        <authorList>
            <person name="Tyler B.M."/>
            <person name="Tripathy S."/>
            <person name="Zhang X."/>
            <person name="Dehal P."/>
            <person name="Jiang R.H."/>
            <person name="Aerts A."/>
            <person name="Arredondo F.D."/>
            <person name="Baxter L."/>
            <person name="Bensasson D."/>
            <person name="Beynon J.L."/>
            <person name="Chapman J."/>
            <person name="Damasceno C.M."/>
            <person name="Dorrance A.E."/>
            <person name="Dou D."/>
            <person name="Dickerman A.W."/>
            <person name="Dubchak I.L."/>
            <person name="Garbelotto M."/>
            <person name="Gijzen M."/>
            <person name="Gordon S.G."/>
            <person name="Govers F."/>
            <person name="Grunwald N.J."/>
            <person name="Huang W."/>
            <person name="Ivors K.L."/>
            <person name="Jones R.W."/>
            <person name="Kamoun S."/>
            <person name="Krampis K."/>
            <person name="Lamour K.H."/>
            <person name="Lee M.K."/>
            <person name="McDonald W.H."/>
            <person name="Medina M."/>
            <person name="Meijer H.J."/>
            <person name="Nordberg E.K."/>
            <person name="Maclean D.J."/>
            <person name="Ospina-Giraldo M.D."/>
            <person name="Morris P.F."/>
            <person name="Phuntumart V."/>
            <person name="Putnam N.H."/>
            <person name="Rash S."/>
            <person name="Rose J.K."/>
            <person name="Sakihama Y."/>
            <person name="Salamov A.A."/>
            <person name="Savidor A."/>
            <person name="Scheuring C.F."/>
            <person name="Smith B.M."/>
            <person name="Sobral B.W."/>
            <person name="Terry A."/>
            <person name="Torto-Alalibo T.A."/>
            <person name="Win J."/>
            <person name="Xu Z."/>
            <person name="Zhang H."/>
            <person name="Grigoriev I.V."/>
            <person name="Rokhsar D.S."/>
            <person name="Boore J.L."/>
        </authorList>
    </citation>
    <scope>NUCLEOTIDE SEQUENCE [LARGE SCALE GENOMIC DNA]</scope>
    <source>
        <strain evidence="5 6">P6497</strain>
    </source>
</reference>
<dbReference type="Gene3D" id="3.40.30.10">
    <property type="entry name" value="Glutaredoxin"/>
    <property type="match status" value="2"/>
</dbReference>
<dbReference type="OMA" id="NARMIRV"/>
<dbReference type="InterPro" id="IPR045108">
    <property type="entry name" value="TXNDC17-like"/>
</dbReference>
<dbReference type="FunFam" id="3.40.30.10:FF:000268">
    <property type="entry name" value="Thioredoxin domain-containing protein 17"/>
    <property type="match status" value="2"/>
</dbReference>
<dbReference type="Pfam" id="PF06110">
    <property type="entry name" value="TXD17-like_Trx"/>
    <property type="match status" value="2"/>
</dbReference>
<evidence type="ECO:0000313" key="6">
    <source>
        <dbReference type="Proteomes" id="UP000002640"/>
    </source>
</evidence>
<dbReference type="GO" id="GO:0047134">
    <property type="term" value="F:protein-disulfide reductase [NAD(P)H] activity"/>
    <property type="evidence" value="ECO:0007669"/>
    <property type="project" value="InterPro"/>
</dbReference>
<sequence>MAEPRFGRDRRRPQRRGAPGSRRTNPWYVLAIGFFVVYLIFLVRWRFGNASDLEGSAPTEQLSNLRKASNPQHVQSDDALDVEVAAQLEEQRKNEERARQIPIKVVLPTTPPPSAAPKATTAAAPAPEATPEATPVRAIVTEKPRELEQVAAAEELEGRVPGMPAPVMEEEPVQATEAAAVALQPAAAAPEQLATNAVPVQVALVEPVVPFEARHQEISGYEATMKFLEGYQANPDESLFLFFMCSDEQFKANDWSEECVEGKKHVYDVFSKSPGRNRLVTVFAGSDKYWKHQNDFYNDPDLRVKGVPCLMKWEGHNGQTSGMLVQRSLFDEPFLRYLFRNTDQPEVLFVADDIKNKQIVTVNGYDAYVDAMVKYEKEENPVPTFLMMVSGRFKNNKRPWCPYCRYSELPLEYAFYSYAPKNARMIRVEVTDSYSEWRKRNEFTRDENLQLKIVPLMFKIDPIPAAGPNGTKSIKFVPHKIRYDELASLREFFTSFT</sequence>
<protein>
    <recommendedName>
        <fullName evidence="4">Thioredoxin domain-containing protein</fullName>
    </recommendedName>
</protein>
<dbReference type="PANTHER" id="PTHR12452">
    <property type="entry name" value="42-9-9 PROTEIN-RELATED"/>
    <property type="match status" value="1"/>
</dbReference>
<keyword evidence="3" id="KW-0812">Transmembrane</keyword>
<gene>
    <name evidence="5" type="ORF">PHYSODRAFT_312065</name>
</gene>
<feature type="region of interest" description="Disordered" evidence="2">
    <location>
        <begin position="1"/>
        <end position="22"/>
    </location>
</feature>
<feature type="domain" description="Thioredoxin" evidence="4">
    <location>
        <begin position="220"/>
        <end position="329"/>
    </location>
</feature>
<dbReference type="Proteomes" id="UP000002640">
    <property type="component" value="Unassembled WGS sequence"/>
</dbReference>
<feature type="region of interest" description="Disordered" evidence="2">
    <location>
        <begin position="107"/>
        <end position="134"/>
    </location>
</feature>
<keyword evidence="3" id="KW-1133">Transmembrane helix</keyword>
<proteinExistence type="inferred from homology"/>
<keyword evidence="3" id="KW-0472">Membrane</keyword>
<evidence type="ECO:0000256" key="3">
    <source>
        <dbReference type="SAM" id="Phobius"/>
    </source>
</evidence>
<evidence type="ECO:0000259" key="4">
    <source>
        <dbReference type="Pfam" id="PF06110"/>
    </source>
</evidence>
<dbReference type="PANTHER" id="PTHR12452:SF0">
    <property type="entry name" value="THIOREDOXIN DOMAIN-CONTAINING PROTEIN 17"/>
    <property type="match status" value="1"/>
</dbReference>
<evidence type="ECO:0000256" key="1">
    <source>
        <dbReference type="ARBA" id="ARBA00008987"/>
    </source>
</evidence>
<feature type="domain" description="Thioredoxin" evidence="4">
    <location>
        <begin position="362"/>
        <end position="460"/>
    </location>
</feature>
<name>G4YYS0_PHYSP</name>
<evidence type="ECO:0000313" key="5">
    <source>
        <dbReference type="EMBL" id="EGZ25748.1"/>
    </source>
</evidence>
<dbReference type="InterPro" id="IPR010357">
    <property type="entry name" value="TXNDC17_dom"/>
</dbReference>